<dbReference type="Gramene" id="TraesCS6B03G0807500.1">
    <property type="protein sequence ID" value="TraesCS6B03G0807500.1.CDS"/>
    <property type="gene ID" value="TraesCS6B03G0807500"/>
</dbReference>
<evidence type="ECO:0000313" key="5">
    <source>
        <dbReference type="Proteomes" id="UP000019116"/>
    </source>
</evidence>
<dbReference type="InterPro" id="IPR036047">
    <property type="entry name" value="F-box-like_dom_sf"/>
</dbReference>
<dbReference type="KEGG" id="taes:123134326"/>
<evidence type="ECO:0000256" key="2">
    <source>
        <dbReference type="SAM" id="Phobius"/>
    </source>
</evidence>
<dbReference type="Gramene" id="TraesCLE_scaffold_143075_01G000100.1">
    <property type="protein sequence ID" value="TraesCLE_scaffold_143075_01G000100.1"/>
    <property type="gene ID" value="TraesCLE_scaffold_143075_01G000100"/>
</dbReference>
<dbReference type="Gramene" id="TraesJUL6B03G03589720.1">
    <property type="protein sequence ID" value="TraesJUL6B03G03589720.1"/>
    <property type="gene ID" value="TraesJUL6B03G03589720"/>
</dbReference>
<dbReference type="Gramene" id="TraesCAD_scaffold_108322_01G000100.1">
    <property type="protein sequence ID" value="TraesCAD_scaffold_108322_01G000100.1"/>
    <property type="gene ID" value="TraesCAD_scaffold_108322_01G000100"/>
</dbReference>
<gene>
    <name evidence="4" type="primary">LOC123134326</name>
</gene>
<feature type="transmembrane region" description="Helical" evidence="2">
    <location>
        <begin position="445"/>
        <end position="466"/>
    </location>
</feature>
<dbReference type="SMART" id="SM00256">
    <property type="entry name" value="FBOX"/>
    <property type="match status" value="1"/>
</dbReference>
<dbReference type="Pfam" id="PF00646">
    <property type="entry name" value="F-box"/>
    <property type="match status" value="1"/>
</dbReference>
<dbReference type="InterPro" id="IPR011043">
    <property type="entry name" value="Gal_Oxase/kelch_b-propeller"/>
</dbReference>
<dbReference type="SUPFAM" id="SSF50965">
    <property type="entry name" value="Galactose oxidase, central domain"/>
    <property type="match status" value="1"/>
</dbReference>
<dbReference type="PaxDb" id="4565-Traes_6BL_52A4FFC03.1"/>
<keyword evidence="5" id="KW-1185">Reference proteome</keyword>
<dbReference type="CDD" id="cd22157">
    <property type="entry name" value="F-box_AtFBW1-like"/>
    <property type="match status" value="1"/>
</dbReference>
<dbReference type="STRING" id="4565.A0A3B6PPY9"/>
<name>A0A3B6PPY9_WHEAT</name>
<dbReference type="Gramene" id="TraesWEE_scaffold_191866_01G000100.1">
    <property type="protein sequence ID" value="TraesWEE_scaffold_191866_01G000100.1"/>
    <property type="gene ID" value="TraesWEE_scaffold_191866_01G000100"/>
</dbReference>
<dbReference type="EnsemblPlants" id="TraesCS6B02G278700.1">
    <property type="protein sequence ID" value="TraesCS6B02G278700.1"/>
    <property type="gene ID" value="TraesCS6B02G278700"/>
</dbReference>
<proteinExistence type="predicted"/>
<dbReference type="Proteomes" id="UP000019116">
    <property type="component" value="Chromosome 6B"/>
</dbReference>
<dbReference type="Pfam" id="PF24750">
    <property type="entry name" value="b-prop_At3g26010-like"/>
    <property type="match status" value="1"/>
</dbReference>
<keyword evidence="2" id="KW-1133">Transmembrane helix</keyword>
<evidence type="ECO:0000313" key="4">
    <source>
        <dbReference type="EnsemblPlants" id="TraesCS6B02G278700.1"/>
    </source>
</evidence>
<sequence>MTSGGGGEHGCTEQGHLPATDRRGRDEDASPHSAPPLPFPEAALEMKKKQKLVQQPSPEIPDNAVVEILSRVPYRSLCRFKCVSKPWLALCSDPDIRRRSGCGLSFRNLSGRGPPLVDPSLPFLRGRYERVEIQQCCGGLLLCRCWDSYKGRNKKKFGYAVCNPATGEWTVLTLIVLPDPVDGVPVIYDVNDLFLGFDAAVPSRFVVFAPLSNSLGEFAQVAIFSSETRRWTSVESEWPYKTVLLGGTACAYLNGTMHLTTHHGTIVTVDAEGKTWREIEDVMEDNREVVSIGHSQGSLHAWLIDNDKDPELCVWVLEDYASGKWTLKHTVEISELFGRQPDKDEACYSMLAIHPDYNLVYLTDNKKMTVSYDMDTRKVDVICTSGELLVGAPYVPCFVEMLAGSRCCFNVLGVEALHKYQLLGMSLSVLFCGLAWIYMSQALSSYVYFSLLFLSVCVQMCAICGFEHHLMSEEPSDGSLSRSLC</sequence>
<dbReference type="Gramene" id="TraesROB_scaffold_200497_01G000100.1">
    <property type="protein sequence ID" value="TraesROB_scaffold_200497_01G000100.1"/>
    <property type="gene ID" value="TraesROB_scaffold_200497_01G000100"/>
</dbReference>
<dbReference type="OrthoDB" id="582719at2759"/>
<dbReference type="InterPro" id="IPR001810">
    <property type="entry name" value="F-box_dom"/>
</dbReference>
<keyword evidence="2" id="KW-0812">Transmembrane</keyword>
<dbReference type="Gramene" id="TraesARI6B03G03519170.1">
    <property type="protein sequence ID" value="TraesARI6B03G03519170.1"/>
    <property type="gene ID" value="TraesARI6B03G03519170"/>
</dbReference>
<dbReference type="RefSeq" id="XP_044409530.1">
    <property type="nucleotide sequence ID" value="XM_044553595.1"/>
</dbReference>
<accession>A0A3B6PPY9</accession>
<dbReference type="AlphaFoldDB" id="A0A3B6PPY9"/>
<protein>
    <recommendedName>
        <fullName evidence="3">F-box domain-containing protein</fullName>
    </recommendedName>
</protein>
<reference evidence="4" key="2">
    <citation type="submission" date="2018-10" db="UniProtKB">
        <authorList>
            <consortium name="EnsemblPlants"/>
        </authorList>
    </citation>
    <scope>IDENTIFICATION</scope>
</reference>
<dbReference type="Gramene" id="TraesSYM6B03G03501290.1">
    <property type="protein sequence ID" value="TraesSYM6B03G03501290.1"/>
    <property type="gene ID" value="TraesSYM6B03G03501290"/>
</dbReference>
<dbReference type="PANTHER" id="PTHR35546">
    <property type="entry name" value="F-BOX PROTEIN INTERACTION DOMAIN PROTEIN-RELATED"/>
    <property type="match status" value="1"/>
</dbReference>
<keyword evidence="2" id="KW-0472">Membrane</keyword>
<dbReference type="GeneID" id="123134326"/>
<dbReference type="InterPro" id="IPR055290">
    <property type="entry name" value="At3g26010-like"/>
</dbReference>
<reference evidence="4" key="1">
    <citation type="submission" date="2018-08" db="EMBL/GenBank/DDBJ databases">
        <authorList>
            <person name="Rossello M."/>
        </authorList>
    </citation>
    <scope>NUCLEOTIDE SEQUENCE [LARGE SCALE GENOMIC DNA]</scope>
    <source>
        <strain evidence="4">cv. Chinese Spring</strain>
    </source>
</reference>
<feature type="compositionally biased region" description="Basic and acidic residues" evidence="1">
    <location>
        <begin position="19"/>
        <end position="30"/>
    </location>
</feature>
<dbReference type="Gramene" id="TraesNOR6B03G03595260.1">
    <property type="protein sequence ID" value="TraesNOR6B03G03595260.1"/>
    <property type="gene ID" value="TraesNOR6B03G03595260"/>
</dbReference>
<dbReference type="Gene3D" id="1.20.1280.50">
    <property type="match status" value="1"/>
</dbReference>
<feature type="domain" description="F-box" evidence="3">
    <location>
        <begin position="60"/>
        <end position="100"/>
    </location>
</feature>
<dbReference type="Gramene" id="TraesCS6B02G278700.1">
    <property type="protein sequence ID" value="TraesCS6B02G278700.1"/>
    <property type="gene ID" value="TraesCS6B02G278700"/>
</dbReference>
<dbReference type="SMR" id="A0A3B6PPY9"/>
<organism evidence="4">
    <name type="scientific">Triticum aestivum</name>
    <name type="common">Wheat</name>
    <dbReference type="NCBI Taxonomy" id="4565"/>
    <lineage>
        <taxon>Eukaryota</taxon>
        <taxon>Viridiplantae</taxon>
        <taxon>Streptophyta</taxon>
        <taxon>Embryophyta</taxon>
        <taxon>Tracheophyta</taxon>
        <taxon>Spermatophyta</taxon>
        <taxon>Magnoliopsida</taxon>
        <taxon>Liliopsida</taxon>
        <taxon>Poales</taxon>
        <taxon>Poaceae</taxon>
        <taxon>BOP clade</taxon>
        <taxon>Pooideae</taxon>
        <taxon>Triticodae</taxon>
        <taxon>Triticeae</taxon>
        <taxon>Triticinae</taxon>
        <taxon>Triticum</taxon>
    </lineage>
</organism>
<dbReference type="SUPFAM" id="SSF81383">
    <property type="entry name" value="F-box domain"/>
    <property type="match status" value="1"/>
</dbReference>
<feature type="region of interest" description="Disordered" evidence="1">
    <location>
        <begin position="1"/>
        <end position="56"/>
    </location>
</feature>
<dbReference type="InterPro" id="IPR056592">
    <property type="entry name" value="Beta-prop_At3g26010-like"/>
</dbReference>
<evidence type="ECO:0000256" key="1">
    <source>
        <dbReference type="SAM" id="MobiDB-lite"/>
    </source>
</evidence>
<evidence type="ECO:0000259" key="3">
    <source>
        <dbReference type="SMART" id="SM00256"/>
    </source>
</evidence>
<dbReference type="Gramene" id="TraesLDM6B03G03561230.1">
    <property type="protein sequence ID" value="TraesLDM6B03G03561230.1"/>
    <property type="gene ID" value="TraesLDM6B03G03561230"/>
</dbReference>
<dbReference type="PANTHER" id="PTHR35546:SF82">
    <property type="entry name" value="F-BOX DOMAIN-CONTAINING PROTEIN"/>
    <property type="match status" value="1"/>
</dbReference>